<keyword evidence="2" id="KW-1185">Reference proteome</keyword>
<name>A0A072NUY9_9EURO</name>
<dbReference type="AlphaFoldDB" id="A0A072NUY9"/>
<dbReference type="RefSeq" id="XP_013253433.1">
    <property type="nucleotide sequence ID" value="XM_013397979.1"/>
</dbReference>
<dbReference type="Proteomes" id="UP000027920">
    <property type="component" value="Unassembled WGS sequence"/>
</dbReference>
<protein>
    <submittedName>
        <fullName evidence="1">Uncharacterized protein</fullName>
    </submittedName>
</protein>
<organism evidence="1 2">
    <name type="scientific">Exophiala aquamarina CBS 119918</name>
    <dbReference type="NCBI Taxonomy" id="1182545"/>
    <lineage>
        <taxon>Eukaryota</taxon>
        <taxon>Fungi</taxon>
        <taxon>Dikarya</taxon>
        <taxon>Ascomycota</taxon>
        <taxon>Pezizomycotina</taxon>
        <taxon>Eurotiomycetes</taxon>
        <taxon>Chaetothyriomycetidae</taxon>
        <taxon>Chaetothyriales</taxon>
        <taxon>Herpotrichiellaceae</taxon>
        <taxon>Exophiala</taxon>
    </lineage>
</organism>
<dbReference type="VEuPathDB" id="FungiDB:A1O9_13107"/>
<evidence type="ECO:0000313" key="1">
    <source>
        <dbReference type="EMBL" id="KEF50843.1"/>
    </source>
</evidence>
<dbReference type="EMBL" id="AMGV01000065">
    <property type="protein sequence ID" value="KEF50843.1"/>
    <property type="molecule type" value="Genomic_DNA"/>
</dbReference>
<accession>A0A072NUY9</accession>
<proteinExistence type="predicted"/>
<gene>
    <name evidence="1" type="ORF">A1O9_13107</name>
</gene>
<reference evidence="1 2" key="1">
    <citation type="submission" date="2013-03" db="EMBL/GenBank/DDBJ databases">
        <title>The Genome Sequence of Exophiala aquamarina CBS 119918.</title>
        <authorList>
            <consortium name="The Broad Institute Genomics Platform"/>
            <person name="Cuomo C."/>
            <person name="de Hoog S."/>
            <person name="Gorbushina A."/>
            <person name="Walker B."/>
            <person name="Young S.K."/>
            <person name="Zeng Q."/>
            <person name="Gargeya S."/>
            <person name="Fitzgerald M."/>
            <person name="Haas B."/>
            <person name="Abouelleil A."/>
            <person name="Allen A.W."/>
            <person name="Alvarado L."/>
            <person name="Arachchi H.M."/>
            <person name="Berlin A.M."/>
            <person name="Chapman S.B."/>
            <person name="Gainer-Dewar J."/>
            <person name="Goldberg J."/>
            <person name="Griggs A."/>
            <person name="Gujja S."/>
            <person name="Hansen M."/>
            <person name="Howarth C."/>
            <person name="Imamovic A."/>
            <person name="Ireland A."/>
            <person name="Larimer J."/>
            <person name="McCowan C."/>
            <person name="Murphy C."/>
            <person name="Pearson M."/>
            <person name="Poon T.W."/>
            <person name="Priest M."/>
            <person name="Roberts A."/>
            <person name="Saif S."/>
            <person name="Shea T."/>
            <person name="Sisk P."/>
            <person name="Sykes S."/>
            <person name="Wortman J."/>
            <person name="Nusbaum C."/>
            <person name="Birren B."/>
        </authorList>
    </citation>
    <scope>NUCLEOTIDE SEQUENCE [LARGE SCALE GENOMIC DNA]</scope>
    <source>
        <strain evidence="1 2">CBS 119918</strain>
    </source>
</reference>
<comment type="caution">
    <text evidence="1">The sequence shown here is derived from an EMBL/GenBank/DDBJ whole genome shotgun (WGS) entry which is preliminary data.</text>
</comment>
<dbReference type="HOGENOM" id="CLU_1360406_0_0_1"/>
<dbReference type="OrthoDB" id="4364447at2759"/>
<sequence length="201" mass="22821">MANYTRPGLLIEIPADLALDVHISQRTRQVTADEIYGICGSAYPQCGRQGSESRIYSVSTISIEFNHRKSEPLEHVSNSDVAEQLDALGFRHNTIKLYGEWLKKHFGAEISVDEIQKACDAVLENHYDLAQLYEDRNLDFFSESGVELEVARVFTDFMWSAFVIYTAQRDAIARSYSLLVSLGYNIVPKLARTLHPDFLVR</sequence>
<dbReference type="GeneID" id="25287998"/>
<evidence type="ECO:0000313" key="2">
    <source>
        <dbReference type="Proteomes" id="UP000027920"/>
    </source>
</evidence>